<proteinExistence type="predicted"/>
<keyword evidence="2" id="KW-1185">Reference proteome</keyword>
<comment type="caution">
    <text evidence="1">The sequence shown here is derived from an EMBL/GenBank/DDBJ whole genome shotgun (WGS) entry which is preliminary data.</text>
</comment>
<sequence length="81" mass="9355">MYDYVRYSSDSPPFLAIIYRGGWFNYAGADLMRRSEIYYLLLNQKRQKDKQGHRVGEEPLGVSGSMWMKRGESGVLKVASE</sequence>
<evidence type="ECO:0000313" key="2">
    <source>
        <dbReference type="Proteomes" id="UP001374584"/>
    </source>
</evidence>
<gene>
    <name evidence="1" type="ORF">VNO80_06889</name>
</gene>
<organism evidence="1 2">
    <name type="scientific">Phaseolus coccineus</name>
    <name type="common">Scarlet runner bean</name>
    <name type="synonym">Phaseolus multiflorus</name>
    <dbReference type="NCBI Taxonomy" id="3886"/>
    <lineage>
        <taxon>Eukaryota</taxon>
        <taxon>Viridiplantae</taxon>
        <taxon>Streptophyta</taxon>
        <taxon>Embryophyta</taxon>
        <taxon>Tracheophyta</taxon>
        <taxon>Spermatophyta</taxon>
        <taxon>Magnoliopsida</taxon>
        <taxon>eudicotyledons</taxon>
        <taxon>Gunneridae</taxon>
        <taxon>Pentapetalae</taxon>
        <taxon>rosids</taxon>
        <taxon>fabids</taxon>
        <taxon>Fabales</taxon>
        <taxon>Fabaceae</taxon>
        <taxon>Papilionoideae</taxon>
        <taxon>50 kb inversion clade</taxon>
        <taxon>NPAAA clade</taxon>
        <taxon>indigoferoid/millettioid clade</taxon>
        <taxon>Phaseoleae</taxon>
        <taxon>Phaseolus</taxon>
    </lineage>
</organism>
<reference evidence="1 2" key="1">
    <citation type="submission" date="2024-01" db="EMBL/GenBank/DDBJ databases">
        <title>The genomes of 5 underutilized Papilionoideae crops provide insights into root nodulation and disease resistanc.</title>
        <authorList>
            <person name="Jiang F."/>
        </authorList>
    </citation>
    <scope>NUCLEOTIDE SEQUENCE [LARGE SCALE GENOMIC DNA]</scope>
    <source>
        <strain evidence="1">JINMINGXINNONG_FW02</strain>
        <tissue evidence="1">Leaves</tissue>
    </source>
</reference>
<dbReference type="Proteomes" id="UP001374584">
    <property type="component" value="Unassembled WGS sequence"/>
</dbReference>
<protein>
    <submittedName>
        <fullName evidence="1">Uncharacterized protein</fullName>
    </submittedName>
</protein>
<name>A0AAN9NN27_PHACN</name>
<evidence type="ECO:0000313" key="1">
    <source>
        <dbReference type="EMBL" id="KAK7373479.1"/>
    </source>
</evidence>
<dbReference type="EMBL" id="JAYMYR010000003">
    <property type="protein sequence ID" value="KAK7373479.1"/>
    <property type="molecule type" value="Genomic_DNA"/>
</dbReference>
<accession>A0AAN9NN27</accession>
<dbReference type="AlphaFoldDB" id="A0AAN9NN27"/>